<gene>
    <name evidence="1" type="ORF">CBEIBR21_06495</name>
</gene>
<organism evidence="1 2">
    <name type="scientific">Clostridium beijerinckii</name>
    <name type="common">Clostridium MP</name>
    <dbReference type="NCBI Taxonomy" id="1520"/>
    <lineage>
        <taxon>Bacteria</taxon>
        <taxon>Bacillati</taxon>
        <taxon>Bacillota</taxon>
        <taxon>Clostridia</taxon>
        <taxon>Eubacteriales</taxon>
        <taxon>Clostridiaceae</taxon>
        <taxon>Clostridium</taxon>
    </lineage>
</organism>
<protein>
    <submittedName>
        <fullName evidence="1">Uncharacterized protein</fullName>
    </submittedName>
</protein>
<dbReference type="EMBL" id="MWMH01000002">
    <property type="protein sequence ID" value="OOP74143.1"/>
    <property type="molecule type" value="Genomic_DNA"/>
</dbReference>
<dbReference type="AlphaFoldDB" id="A0A1S9NA04"/>
<evidence type="ECO:0000313" key="2">
    <source>
        <dbReference type="Proteomes" id="UP000190959"/>
    </source>
</evidence>
<comment type="caution">
    <text evidence="1">The sequence shown here is derived from an EMBL/GenBank/DDBJ whole genome shotgun (WGS) entry which is preliminary data.</text>
</comment>
<dbReference type="Proteomes" id="UP000190959">
    <property type="component" value="Unassembled WGS sequence"/>
</dbReference>
<sequence>MIIENNVNEFNIQEYAIEFARRHRLESIVDKICSDRASEITYRVLDKLENNTIKKYLNKQEEKIEKLKSQLDYFKV</sequence>
<dbReference type="RefSeq" id="WP_078114983.1">
    <property type="nucleotide sequence ID" value="NZ_MWMH01000002.1"/>
</dbReference>
<reference evidence="1 2" key="1">
    <citation type="submission" date="2017-02" db="EMBL/GenBank/DDBJ databases">
        <title>Genome sequence of Clostridium beijerinckii Br21.</title>
        <authorList>
            <person name="Fonseca B.C."/>
            <person name="Guazzaroni M.E."/>
            <person name="Riano-Pachon D.M."/>
            <person name="Reginatto V."/>
        </authorList>
    </citation>
    <scope>NUCLEOTIDE SEQUENCE [LARGE SCALE GENOMIC DNA]</scope>
    <source>
        <strain evidence="1 2">Br21</strain>
    </source>
</reference>
<evidence type="ECO:0000313" key="1">
    <source>
        <dbReference type="EMBL" id="OOP74143.1"/>
    </source>
</evidence>
<proteinExistence type="predicted"/>
<accession>A0A1S9NA04</accession>
<name>A0A1S9NA04_CLOBE</name>